<protein>
    <submittedName>
        <fullName evidence="5">ABC transporter ATP-binding protein</fullName>
    </submittedName>
</protein>
<dbReference type="InterPro" id="IPR017911">
    <property type="entry name" value="MacB-like_ATP-bd"/>
</dbReference>
<evidence type="ECO:0000313" key="5">
    <source>
        <dbReference type="EMBL" id="XAT64775.1"/>
    </source>
</evidence>
<feature type="domain" description="ABC transporter" evidence="4">
    <location>
        <begin position="4"/>
        <end position="228"/>
    </location>
</feature>
<dbReference type="SUPFAM" id="SSF52540">
    <property type="entry name" value="P-loop containing nucleoside triphosphate hydrolases"/>
    <property type="match status" value="1"/>
</dbReference>
<dbReference type="GO" id="GO:0005524">
    <property type="term" value="F:ATP binding"/>
    <property type="evidence" value="ECO:0007669"/>
    <property type="project" value="UniProtKB-KW"/>
</dbReference>
<dbReference type="InterPro" id="IPR017871">
    <property type="entry name" value="ABC_transporter-like_CS"/>
</dbReference>
<gene>
    <name evidence="5" type="ORF">LPQ35_05235</name>
</gene>
<accession>A0ABZ3H5F6</accession>
<dbReference type="RefSeq" id="WP_193807634.1">
    <property type="nucleotide sequence ID" value="NZ_CP087714.1"/>
</dbReference>
<keyword evidence="2" id="KW-0547">Nucleotide-binding</keyword>
<keyword evidence="1" id="KW-0813">Transport</keyword>
<keyword evidence="3 5" id="KW-0067">ATP-binding</keyword>
<evidence type="ECO:0000256" key="3">
    <source>
        <dbReference type="ARBA" id="ARBA00022840"/>
    </source>
</evidence>
<dbReference type="CDD" id="cd03255">
    <property type="entry name" value="ABC_MJ0796_LolCDE_FtsE"/>
    <property type="match status" value="1"/>
</dbReference>
<sequence>MKVVVFDNVKKVYRTEFYEVRALDGINLEIEKEEFLTIMGPSGSGKSTMLNLIGCLDKPTEGEIYINGVATSGLNDDELTDLRRDTIGFVFQQFNLIPTLTARENVELPMIFRGKSEQERSERAMELLKLVGIEKEADRKPVEMSGGQQQRVAIARALANNPEILLCDEPTGNLDSQTGKQVMEILRVLNEEGVTVVLVTHDESLKSYADRVVRLRDGRIINVSSAGN</sequence>
<dbReference type="Gene3D" id="3.40.50.300">
    <property type="entry name" value="P-loop containing nucleotide triphosphate hydrolases"/>
    <property type="match status" value="1"/>
</dbReference>
<proteinExistence type="predicted"/>
<dbReference type="EMBL" id="CP087714">
    <property type="protein sequence ID" value="XAT64775.1"/>
    <property type="molecule type" value="Genomic_DNA"/>
</dbReference>
<organism evidence="5 6">
    <name type="scientific">Geoglobus acetivorans</name>
    <dbReference type="NCBI Taxonomy" id="565033"/>
    <lineage>
        <taxon>Archaea</taxon>
        <taxon>Methanobacteriati</taxon>
        <taxon>Methanobacteriota</taxon>
        <taxon>Archaeoglobi</taxon>
        <taxon>Archaeoglobales</taxon>
        <taxon>Archaeoglobaceae</taxon>
        <taxon>Geoglobus</taxon>
    </lineage>
</organism>
<dbReference type="SMART" id="SM00382">
    <property type="entry name" value="AAA"/>
    <property type="match status" value="1"/>
</dbReference>
<dbReference type="Proteomes" id="UP001492541">
    <property type="component" value="Chromosome"/>
</dbReference>
<evidence type="ECO:0000256" key="1">
    <source>
        <dbReference type="ARBA" id="ARBA00022448"/>
    </source>
</evidence>
<dbReference type="InterPro" id="IPR027417">
    <property type="entry name" value="P-loop_NTPase"/>
</dbReference>
<dbReference type="PANTHER" id="PTHR24220:SF86">
    <property type="entry name" value="ABC TRANSPORTER ABCH.1"/>
    <property type="match status" value="1"/>
</dbReference>
<dbReference type="PANTHER" id="PTHR24220">
    <property type="entry name" value="IMPORT ATP-BINDING PROTEIN"/>
    <property type="match status" value="1"/>
</dbReference>
<dbReference type="PROSITE" id="PS00211">
    <property type="entry name" value="ABC_TRANSPORTER_1"/>
    <property type="match status" value="1"/>
</dbReference>
<dbReference type="Pfam" id="PF00005">
    <property type="entry name" value="ABC_tran"/>
    <property type="match status" value="1"/>
</dbReference>
<name>A0ABZ3H5F6_GEOAI</name>
<reference evidence="5 6" key="1">
    <citation type="submission" date="2021-11" db="EMBL/GenBank/DDBJ databases">
        <title>Whole genome of Geoglobus acetivorans.</title>
        <authorList>
            <person name="Liu D."/>
        </authorList>
    </citation>
    <scope>NUCLEOTIDE SEQUENCE [LARGE SCALE GENOMIC DNA]</scope>
    <source>
        <strain evidence="5 6">SBH6</strain>
    </source>
</reference>
<dbReference type="PROSITE" id="PS50893">
    <property type="entry name" value="ABC_TRANSPORTER_2"/>
    <property type="match status" value="1"/>
</dbReference>
<dbReference type="InterPro" id="IPR003593">
    <property type="entry name" value="AAA+_ATPase"/>
</dbReference>
<evidence type="ECO:0000259" key="4">
    <source>
        <dbReference type="PROSITE" id="PS50893"/>
    </source>
</evidence>
<dbReference type="InterPro" id="IPR015854">
    <property type="entry name" value="ABC_transpr_LolD-like"/>
</dbReference>
<evidence type="ECO:0000313" key="6">
    <source>
        <dbReference type="Proteomes" id="UP001492541"/>
    </source>
</evidence>
<dbReference type="InterPro" id="IPR003439">
    <property type="entry name" value="ABC_transporter-like_ATP-bd"/>
</dbReference>
<keyword evidence="6" id="KW-1185">Reference proteome</keyword>
<evidence type="ECO:0000256" key="2">
    <source>
        <dbReference type="ARBA" id="ARBA00022741"/>
    </source>
</evidence>
<dbReference type="GeneID" id="90449067"/>